<dbReference type="RefSeq" id="WP_098195762.1">
    <property type="nucleotide sequence ID" value="NZ_CP023777.1"/>
</dbReference>
<name>A0A291QZN9_9BACT</name>
<dbReference type="KEGG" id="cbae:COR50_20665"/>
<gene>
    <name evidence="1" type="ORF">COR50_20665</name>
</gene>
<sequence length="113" mass="12860">MLDAIADNQYTEDIDNQSSADNYNYDKIGNIVSDIAGKITNIDWTVYCKIKRIAKQEFARGKNYSNEVVLSRRFKISRLLRSPTSQTEMYEYEGEVLIPGIVTGASVEKVKKD</sequence>
<proteinExistence type="predicted"/>
<protein>
    <submittedName>
        <fullName evidence="1">Uncharacterized protein</fullName>
    </submittedName>
</protein>
<dbReference type="AlphaFoldDB" id="A0A291QZN9"/>
<dbReference type="OrthoDB" id="678175at2"/>
<organism evidence="1 2">
    <name type="scientific">Chitinophaga caeni</name>
    <dbReference type="NCBI Taxonomy" id="2029983"/>
    <lineage>
        <taxon>Bacteria</taxon>
        <taxon>Pseudomonadati</taxon>
        <taxon>Bacteroidota</taxon>
        <taxon>Chitinophagia</taxon>
        <taxon>Chitinophagales</taxon>
        <taxon>Chitinophagaceae</taxon>
        <taxon>Chitinophaga</taxon>
    </lineage>
</organism>
<dbReference type="EMBL" id="CP023777">
    <property type="protein sequence ID" value="ATL49395.1"/>
    <property type="molecule type" value="Genomic_DNA"/>
</dbReference>
<evidence type="ECO:0000313" key="1">
    <source>
        <dbReference type="EMBL" id="ATL49395.1"/>
    </source>
</evidence>
<reference evidence="1 2" key="1">
    <citation type="submission" date="2017-10" db="EMBL/GenBank/DDBJ databases">
        <title>Paenichitinophaga pekingensis gen. nov., sp. nov., isolated from activated sludge.</title>
        <authorList>
            <person name="Jin D."/>
            <person name="Kong X."/>
            <person name="Deng Y."/>
            <person name="Bai Z."/>
        </authorList>
    </citation>
    <scope>NUCLEOTIDE SEQUENCE [LARGE SCALE GENOMIC DNA]</scope>
    <source>
        <strain evidence="1 2">13</strain>
    </source>
</reference>
<dbReference type="Proteomes" id="UP000220133">
    <property type="component" value="Chromosome"/>
</dbReference>
<evidence type="ECO:0000313" key="2">
    <source>
        <dbReference type="Proteomes" id="UP000220133"/>
    </source>
</evidence>
<accession>A0A291QZN9</accession>
<keyword evidence="2" id="KW-1185">Reference proteome</keyword>